<dbReference type="AlphaFoldDB" id="A0A660HN78"/>
<gene>
    <name evidence="2" type="ORF">CWO85_03295</name>
</gene>
<dbReference type="Proteomes" id="UP000272462">
    <property type="component" value="Chromosome"/>
</dbReference>
<name>A0A660HN78_ZIZJU</name>
<organism evidence="2 3">
    <name type="scientific">Ziziphus jujuba witches'-broom phytoplasma</name>
    <dbReference type="NCBI Taxonomy" id="135727"/>
    <lineage>
        <taxon>Bacteria</taxon>
        <taxon>Bacillati</taxon>
        <taxon>Mycoplasmatota</taxon>
        <taxon>Mollicutes</taxon>
        <taxon>Acholeplasmatales</taxon>
        <taxon>Acholeplasmataceae</taxon>
        <taxon>Candidatus Phytoplasma</taxon>
        <taxon>16SrV (Elm yellows group)</taxon>
    </lineage>
</organism>
<keyword evidence="1" id="KW-1133">Transmembrane helix</keyword>
<evidence type="ECO:0000313" key="2">
    <source>
        <dbReference type="EMBL" id="AYJ01501.1"/>
    </source>
</evidence>
<dbReference type="OrthoDB" id="385949at2"/>
<evidence type="ECO:0000256" key="1">
    <source>
        <dbReference type="SAM" id="Phobius"/>
    </source>
</evidence>
<protein>
    <submittedName>
        <fullName evidence="2">Uncharacterized protein</fullName>
    </submittedName>
</protein>
<sequence>MKNKFSFWLSLYSLCFCFYLGIGIAYYYLSPQEKIISPKTVFSEISKEKEILLNNNFQPASSEIDRFYYQSVIPIKKEHLEHLEVYDVYLGENTGMKEVLGWLKYFFPYKKFETHFSYALYNTSDIDNQVSFNFRIKEPPPEKFLLAYFEGGSREGQNDKYTLEDLKNMGNGASHLYFFWSMNKPYSPQPIPFIPENYHLEIIYDKGTNFGGPSYLAIDKIVIKDIQKDKIVGVYPINQKIKEPFVIFNYDFKLKFPFYNYEQEGVLWNTNHIKSLKKIDLYEKRTGQHRTLYYDVDE</sequence>
<evidence type="ECO:0000313" key="3">
    <source>
        <dbReference type="Proteomes" id="UP000272462"/>
    </source>
</evidence>
<dbReference type="EMBL" id="CP025121">
    <property type="protein sequence ID" value="AYJ01501.1"/>
    <property type="molecule type" value="Genomic_DNA"/>
</dbReference>
<reference evidence="2 3" key="1">
    <citation type="journal article" date="2018" name="BMC Genomics">
        <title>Comparative genome analysis of jujube witches'-broom Phytoplasma, an obligate pathogen that causes jujube witches'-broom disease.</title>
        <authorList>
            <person name="Wang J."/>
            <person name="Song L."/>
            <person name="Jiao Q."/>
            <person name="Yang S."/>
            <person name="Gao R."/>
            <person name="Lu X."/>
            <person name="Zhou G."/>
        </authorList>
    </citation>
    <scope>NUCLEOTIDE SEQUENCE [LARGE SCALE GENOMIC DNA]</scope>
    <source>
        <strain evidence="2">Jwb-nky</strain>
    </source>
</reference>
<feature type="transmembrane region" description="Helical" evidence="1">
    <location>
        <begin position="7"/>
        <end position="29"/>
    </location>
</feature>
<dbReference type="RefSeq" id="WP_121464198.1">
    <property type="nucleotide sequence ID" value="NZ_CP025121.1"/>
</dbReference>
<keyword evidence="1" id="KW-0472">Membrane</keyword>
<dbReference type="KEGG" id="pzi:CWO85_03295"/>
<keyword evidence="3" id="KW-1185">Reference proteome</keyword>
<accession>A0A660HN78</accession>
<proteinExistence type="predicted"/>
<keyword evidence="1" id="KW-0812">Transmembrane</keyword>